<organism evidence="3">
    <name type="scientific">marine metagenome</name>
    <dbReference type="NCBI Taxonomy" id="408172"/>
    <lineage>
        <taxon>unclassified sequences</taxon>
        <taxon>metagenomes</taxon>
        <taxon>ecological metagenomes</taxon>
    </lineage>
</organism>
<feature type="compositionally biased region" description="Basic and acidic residues" evidence="1">
    <location>
        <begin position="110"/>
        <end position="123"/>
    </location>
</feature>
<protein>
    <recommendedName>
        <fullName evidence="2">Putative regulatory protein FmdB zinc ribbon domain-containing protein</fullName>
    </recommendedName>
</protein>
<feature type="compositionally biased region" description="Low complexity" evidence="1">
    <location>
        <begin position="124"/>
        <end position="138"/>
    </location>
</feature>
<dbReference type="EMBL" id="UINC01020015">
    <property type="protein sequence ID" value="SVA84461.1"/>
    <property type="molecule type" value="Genomic_DNA"/>
</dbReference>
<dbReference type="InterPro" id="IPR013429">
    <property type="entry name" value="Regulatory_FmdB_Zinc_ribbon"/>
</dbReference>
<feature type="compositionally biased region" description="Basic and acidic residues" evidence="1">
    <location>
        <begin position="56"/>
        <end position="82"/>
    </location>
</feature>
<feature type="compositionally biased region" description="Basic and acidic residues" evidence="1">
    <location>
        <begin position="93"/>
        <end position="103"/>
    </location>
</feature>
<evidence type="ECO:0000256" key="1">
    <source>
        <dbReference type="SAM" id="MobiDB-lite"/>
    </source>
</evidence>
<accession>A0A381Z6A7</accession>
<feature type="region of interest" description="Disordered" evidence="1">
    <location>
        <begin position="53"/>
        <end position="138"/>
    </location>
</feature>
<feature type="compositionally biased region" description="Polar residues" evidence="1">
    <location>
        <begin position="83"/>
        <end position="92"/>
    </location>
</feature>
<dbReference type="SMART" id="SM00834">
    <property type="entry name" value="CxxC_CXXC_SSSS"/>
    <property type="match status" value="1"/>
</dbReference>
<dbReference type="NCBIfam" id="TIGR02605">
    <property type="entry name" value="CxxC_CxxC_SSSS"/>
    <property type="match status" value="1"/>
</dbReference>
<feature type="non-terminal residue" evidence="3">
    <location>
        <position position="1"/>
    </location>
</feature>
<dbReference type="PANTHER" id="PTHR34404">
    <property type="entry name" value="REGULATORY PROTEIN, FMDB FAMILY"/>
    <property type="match status" value="1"/>
</dbReference>
<evidence type="ECO:0000259" key="2">
    <source>
        <dbReference type="SMART" id="SM00834"/>
    </source>
</evidence>
<reference evidence="3" key="1">
    <citation type="submission" date="2018-05" db="EMBL/GenBank/DDBJ databases">
        <authorList>
            <person name="Lanie J.A."/>
            <person name="Ng W.-L."/>
            <person name="Kazmierczak K.M."/>
            <person name="Andrzejewski T.M."/>
            <person name="Davidsen T.M."/>
            <person name="Wayne K.J."/>
            <person name="Tettelin H."/>
            <person name="Glass J.I."/>
            <person name="Rusch D."/>
            <person name="Podicherti R."/>
            <person name="Tsui H.-C.T."/>
            <person name="Winkler M.E."/>
        </authorList>
    </citation>
    <scope>NUCLEOTIDE SEQUENCE</scope>
</reference>
<sequence>VPIYEYACLSCEHQFETIQRVAEDPLKDCPECGKAELKKLVSVAAFRLKGGGWYETDFKSGDKKNIAGDEKKNASDKSDEAGSSKSEATSDASKTDVAKDTGKSESPADSTKKAEPKASREPKGGSSKNTSSSSSGSD</sequence>
<evidence type="ECO:0000313" key="3">
    <source>
        <dbReference type="EMBL" id="SVA84461.1"/>
    </source>
</evidence>
<gene>
    <name evidence="3" type="ORF">METZ01_LOCUS137315</name>
</gene>
<proteinExistence type="predicted"/>
<dbReference type="PANTHER" id="PTHR34404:SF2">
    <property type="entry name" value="CONSERVED SERINE RICH PROTEIN"/>
    <property type="match status" value="1"/>
</dbReference>
<dbReference type="AlphaFoldDB" id="A0A381Z6A7"/>
<dbReference type="Pfam" id="PF09723">
    <property type="entry name" value="Zn_ribbon_8"/>
    <property type="match status" value="1"/>
</dbReference>
<feature type="domain" description="Putative regulatory protein FmdB zinc ribbon" evidence="2">
    <location>
        <begin position="2"/>
        <end position="42"/>
    </location>
</feature>
<name>A0A381Z6A7_9ZZZZ</name>